<reference evidence="1" key="2">
    <citation type="journal article" date="2015" name="Data Brief">
        <title>Shoot transcriptome of the giant reed, Arundo donax.</title>
        <authorList>
            <person name="Barrero R.A."/>
            <person name="Guerrero F.D."/>
            <person name="Moolhuijzen P."/>
            <person name="Goolsby J.A."/>
            <person name="Tidwell J."/>
            <person name="Bellgard S.E."/>
            <person name="Bellgard M.I."/>
        </authorList>
    </citation>
    <scope>NUCLEOTIDE SEQUENCE</scope>
    <source>
        <tissue evidence="1">Shoot tissue taken approximately 20 cm above the soil surface</tissue>
    </source>
</reference>
<proteinExistence type="predicted"/>
<organism evidence="1">
    <name type="scientific">Arundo donax</name>
    <name type="common">Giant reed</name>
    <name type="synonym">Donax arundinaceus</name>
    <dbReference type="NCBI Taxonomy" id="35708"/>
    <lineage>
        <taxon>Eukaryota</taxon>
        <taxon>Viridiplantae</taxon>
        <taxon>Streptophyta</taxon>
        <taxon>Embryophyta</taxon>
        <taxon>Tracheophyta</taxon>
        <taxon>Spermatophyta</taxon>
        <taxon>Magnoliopsida</taxon>
        <taxon>Liliopsida</taxon>
        <taxon>Poales</taxon>
        <taxon>Poaceae</taxon>
        <taxon>PACMAD clade</taxon>
        <taxon>Arundinoideae</taxon>
        <taxon>Arundineae</taxon>
        <taxon>Arundo</taxon>
    </lineage>
</organism>
<evidence type="ECO:0000313" key="1">
    <source>
        <dbReference type="EMBL" id="JAD69681.1"/>
    </source>
</evidence>
<dbReference type="EMBL" id="GBRH01228214">
    <property type="protein sequence ID" value="JAD69681.1"/>
    <property type="molecule type" value="Transcribed_RNA"/>
</dbReference>
<name>A0A0A9C295_ARUDO</name>
<protein>
    <submittedName>
        <fullName evidence="1">Uncharacterized protein</fullName>
    </submittedName>
</protein>
<sequence>MASIHHVLGKLCSWSPTPHGQG</sequence>
<reference evidence="1" key="1">
    <citation type="submission" date="2014-09" db="EMBL/GenBank/DDBJ databases">
        <authorList>
            <person name="Magalhaes I.L.F."/>
            <person name="Oliveira U."/>
            <person name="Santos F.R."/>
            <person name="Vidigal T.H.D.A."/>
            <person name="Brescovit A.D."/>
            <person name="Santos A.J."/>
        </authorList>
    </citation>
    <scope>NUCLEOTIDE SEQUENCE</scope>
    <source>
        <tissue evidence="1">Shoot tissue taken approximately 20 cm above the soil surface</tissue>
    </source>
</reference>
<accession>A0A0A9C295</accession>
<dbReference type="AlphaFoldDB" id="A0A0A9C295"/>